<dbReference type="AlphaFoldDB" id="A0A371BCN9"/>
<dbReference type="Gene3D" id="3.90.226.10">
    <property type="entry name" value="2-enoyl-CoA Hydratase, Chain A, domain 1"/>
    <property type="match status" value="1"/>
</dbReference>
<proteinExistence type="predicted"/>
<dbReference type="SUPFAM" id="SSF52096">
    <property type="entry name" value="ClpP/crotonase"/>
    <property type="match status" value="1"/>
</dbReference>
<keyword evidence="2" id="KW-1185">Reference proteome</keyword>
<protein>
    <submittedName>
        <fullName evidence="1">Uncharacterized protein</fullName>
    </submittedName>
</protein>
<comment type="caution">
    <text evidence="1">The sequence shown here is derived from an EMBL/GenBank/DDBJ whole genome shotgun (WGS) entry which is preliminary data.</text>
</comment>
<evidence type="ECO:0000313" key="1">
    <source>
        <dbReference type="EMBL" id="RDV05352.1"/>
    </source>
</evidence>
<dbReference type="Proteomes" id="UP000263993">
    <property type="component" value="Unassembled WGS sequence"/>
</dbReference>
<accession>A0A371BCN9</accession>
<gene>
    <name evidence="1" type="ORF">DXH78_12685</name>
</gene>
<sequence>MCSLIGALLIAPALVGSALIVPARGDDRSLPMHFALRLEGPAAQCGDNCRILIGASGAITADSPRDFIKFMQAGTARGDNLRDATVVLDSDGGSVLGAIALGREIRKARLSTAVGRVVDLTEVAEAVPGDIKRAKVSPIADCESMCAFVVLGGVKRTVPAEARVMVHQIWLGDRREDPTAASYSAEDLVLVQRDIGSLARFTEEMGASIDLLDLALRIPPWEPLHVMSRQEIVAMRLATEDLTTAPVAAAPSAGVRPQRPALTEGAAATPISERGWALLNRDEGAALARRHPLTLKGDRIGSFDLLLSCGADGKFDMSYVERRTGSEAIAIPKQLENVRLRVGRTAATLKVVSSDRKDQASELRSLAMGMVPDELVRGFAEGRRSLVVETTSGGMVTMIRIGNTGAPQNFPRLASACVKPAGDRADASLVQKTGGMASAK</sequence>
<dbReference type="InterPro" id="IPR029045">
    <property type="entry name" value="ClpP/crotonase-like_dom_sf"/>
</dbReference>
<dbReference type="EMBL" id="QRGO01000001">
    <property type="protein sequence ID" value="RDV05352.1"/>
    <property type="molecule type" value="Genomic_DNA"/>
</dbReference>
<organism evidence="1 2">
    <name type="scientific">Undibacter mobilis</name>
    <dbReference type="NCBI Taxonomy" id="2292256"/>
    <lineage>
        <taxon>Bacteria</taxon>
        <taxon>Pseudomonadati</taxon>
        <taxon>Pseudomonadota</taxon>
        <taxon>Alphaproteobacteria</taxon>
        <taxon>Hyphomicrobiales</taxon>
        <taxon>Nitrobacteraceae</taxon>
        <taxon>Undibacter</taxon>
    </lineage>
</organism>
<name>A0A371BCN9_9BRAD</name>
<reference evidence="2" key="1">
    <citation type="submission" date="2018-08" db="EMBL/GenBank/DDBJ databases">
        <authorList>
            <person name="Kim S.-J."/>
            <person name="Jung G.-Y."/>
        </authorList>
    </citation>
    <scope>NUCLEOTIDE SEQUENCE [LARGE SCALE GENOMIC DNA]</scope>
    <source>
        <strain evidence="2">GY_H</strain>
    </source>
</reference>
<evidence type="ECO:0000313" key="2">
    <source>
        <dbReference type="Proteomes" id="UP000263993"/>
    </source>
</evidence>